<evidence type="ECO:0000256" key="1">
    <source>
        <dbReference type="ARBA" id="ARBA00009191"/>
    </source>
</evidence>
<sequence>MVLFSTLAAAVLAVGIALLAVKAAQHGPLDAEAWTPPDKLPELEPNTILRDYGEKIFNGEVLGPESIAFDARTKWIYSGVMSGEIIRFKEGDAHPESFLWLNASCASLPAAQTKDYFAYDPALEPVCGRPLGMRVDQDANALLVIESYSGLLSIDLDTRDVTRLSSGSTFANDFDFDGNDIFFTETSTRWGRSRVVLEVLATRRKSRFLHLSRDTRELTVLKDDLPMTNGVTFSHDRTLVHFVCGYSICTWDRNANHYKGTSIDNLPCQPDNIRRHPSDGKTYLLTCGTRRLSPFALPDFLAPYPKVREFMVFLIGYNPHIAINVAPRHSMVLRVDLASQSIVSSAQDPTGSSGFSSEAERVGDCLYIGSWKDPFILRVPWAKTGF</sequence>
<feature type="chain" id="PRO_5015308050" evidence="4">
    <location>
        <begin position="24"/>
        <end position="386"/>
    </location>
</feature>
<evidence type="ECO:0000313" key="7">
    <source>
        <dbReference type="Proteomes" id="UP000241890"/>
    </source>
</evidence>
<evidence type="ECO:0000256" key="2">
    <source>
        <dbReference type="ARBA" id="ARBA00022553"/>
    </source>
</evidence>
<gene>
    <name evidence="6" type="ORF">FCC1311_101402</name>
</gene>
<dbReference type="SUPFAM" id="SSF63829">
    <property type="entry name" value="Calcium-dependent phosphotriesterase"/>
    <property type="match status" value="1"/>
</dbReference>
<feature type="domain" description="Strictosidine synthase conserved region" evidence="5">
    <location>
        <begin position="174"/>
        <end position="242"/>
    </location>
</feature>
<comment type="similarity">
    <text evidence="1">Belongs to the strictosidine synthase family.</text>
</comment>
<dbReference type="Gene3D" id="2.120.10.30">
    <property type="entry name" value="TolB, C-terminal domain"/>
    <property type="match status" value="1"/>
</dbReference>
<dbReference type="InterPro" id="IPR018119">
    <property type="entry name" value="Strictosidine_synth_cons-reg"/>
</dbReference>
<organism evidence="6 7">
    <name type="scientific">Hondaea fermentalgiana</name>
    <dbReference type="NCBI Taxonomy" id="2315210"/>
    <lineage>
        <taxon>Eukaryota</taxon>
        <taxon>Sar</taxon>
        <taxon>Stramenopiles</taxon>
        <taxon>Bigyra</taxon>
        <taxon>Labyrinthulomycetes</taxon>
        <taxon>Thraustochytrida</taxon>
        <taxon>Thraustochytriidae</taxon>
        <taxon>Hondaea</taxon>
    </lineage>
</organism>
<protein>
    <submittedName>
        <fullName evidence="6">Adipocyte plasma membrane-associated protein</fullName>
    </submittedName>
</protein>
<dbReference type="PANTHER" id="PTHR10426:SF88">
    <property type="entry name" value="ADIPOCYTE PLASMA MEMBRANE-ASSOCIATED PROTEIN HEMOMUCIN-RELATED"/>
    <property type="match status" value="1"/>
</dbReference>
<keyword evidence="4" id="KW-0732">Signal</keyword>
<keyword evidence="3" id="KW-0325">Glycoprotein</keyword>
<dbReference type="PANTHER" id="PTHR10426">
    <property type="entry name" value="STRICTOSIDINE SYNTHASE-RELATED"/>
    <property type="match status" value="1"/>
</dbReference>
<dbReference type="AlphaFoldDB" id="A0A2R5GSR6"/>
<evidence type="ECO:0000313" key="6">
    <source>
        <dbReference type="EMBL" id="GBG33917.1"/>
    </source>
</evidence>
<dbReference type="Pfam" id="PF03088">
    <property type="entry name" value="Str_synth"/>
    <property type="match status" value="1"/>
</dbReference>
<feature type="signal peptide" evidence="4">
    <location>
        <begin position="1"/>
        <end position="23"/>
    </location>
</feature>
<accession>A0A2R5GSR6</accession>
<evidence type="ECO:0000256" key="3">
    <source>
        <dbReference type="ARBA" id="ARBA00023180"/>
    </source>
</evidence>
<proteinExistence type="inferred from homology"/>
<evidence type="ECO:0000259" key="5">
    <source>
        <dbReference type="Pfam" id="PF03088"/>
    </source>
</evidence>
<reference evidence="6 7" key="1">
    <citation type="submission" date="2017-12" db="EMBL/GenBank/DDBJ databases">
        <title>Sequencing, de novo assembly and annotation of complete genome of a new Thraustochytrid species, strain FCC1311.</title>
        <authorList>
            <person name="Sedici K."/>
            <person name="Godart F."/>
            <person name="Aiese Cigliano R."/>
            <person name="Sanseverino W."/>
            <person name="Barakat M."/>
            <person name="Ortet P."/>
            <person name="Marechal E."/>
            <person name="Cagnac O."/>
            <person name="Amato A."/>
        </authorList>
    </citation>
    <scope>NUCLEOTIDE SEQUENCE [LARGE SCALE GENOMIC DNA]</scope>
</reference>
<dbReference type="OrthoDB" id="5307922at2759"/>
<dbReference type="GO" id="GO:0012505">
    <property type="term" value="C:endomembrane system"/>
    <property type="evidence" value="ECO:0007669"/>
    <property type="project" value="TreeGrafter"/>
</dbReference>
<keyword evidence="2" id="KW-0597">Phosphoprotein</keyword>
<keyword evidence="7" id="KW-1185">Reference proteome</keyword>
<dbReference type="GO" id="GO:0016787">
    <property type="term" value="F:hydrolase activity"/>
    <property type="evidence" value="ECO:0007669"/>
    <property type="project" value="TreeGrafter"/>
</dbReference>
<comment type="caution">
    <text evidence="6">The sequence shown here is derived from an EMBL/GenBank/DDBJ whole genome shotgun (WGS) entry which is preliminary data.</text>
</comment>
<dbReference type="Proteomes" id="UP000241890">
    <property type="component" value="Unassembled WGS sequence"/>
</dbReference>
<name>A0A2R5GSR6_9STRA</name>
<dbReference type="EMBL" id="BEYU01000173">
    <property type="protein sequence ID" value="GBG33917.1"/>
    <property type="molecule type" value="Genomic_DNA"/>
</dbReference>
<evidence type="ECO:0000256" key="4">
    <source>
        <dbReference type="SAM" id="SignalP"/>
    </source>
</evidence>
<dbReference type="InterPro" id="IPR011042">
    <property type="entry name" value="6-blade_b-propeller_TolB-like"/>
</dbReference>
<dbReference type="InParanoid" id="A0A2R5GSR6"/>